<evidence type="ECO:0000313" key="1">
    <source>
        <dbReference type="EMBL" id="KAK8211518.1"/>
    </source>
</evidence>
<dbReference type="Proteomes" id="UP001320706">
    <property type="component" value="Unassembled WGS sequence"/>
</dbReference>
<organism evidence="1 2">
    <name type="scientific">Zalaria obscura</name>
    <dbReference type="NCBI Taxonomy" id="2024903"/>
    <lineage>
        <taxon>Eukaryota</taxon>
        <taxon>Fungi</taxon>
        <taxon>Dikarya</taxon>
        <taxon>Ascomycota</taxon>
        <taxon>Pezizomycotina</taxon>
        <taxon>Dothideomycetes</taxon>
        <taxon>Dothideomycetidae</taxon>
        <taxon>Dothideales</taxon>
        <taxon>Zalariaceae</taxon>
        <taxon>Zalaria</taxon>
    </lineage>
</organism>
<evidence type="ECO:0000313" key="2">
    <source>
        <dbReference type="Proteomes" id="UP001320706"/>
    </source>
</evidence>
<gene>
    <name evidence="1" type="ORF">M8818_003171</name>
</gene>
<protein>
    <submittedName>
        <fullName evidence="1">Uncharacterized protein</fullName>
    </submittedName>
</protein>
<proteinExistence type="predicted"/>
<keyword evidence="2" id="KW-1185">Reference proteome</keyword>
<name>A0ACC3SJN1_9PEZI</name>
<sequence>MDQYVEELTSRNNKKHLFSKGREEEQYQKELLGITRSRSHNLKPVVADIDSLFNEFKDRPTTFKPIKDGFNRFCANIGGFNNLLGLLPSDNIGSTLAPVMADIGKNYKCHSTASNGSQIVCAKLPTKADRQNYESSTSIQKAQLAFTILLSGQYNDAKRRDAQRRQLLAARPAAPSIDKPDSDRITGVVSGSEPERSIHERTGEDPMAGSPSTTKGQLSSEVEPTRSIVKARLYARQAFSSIVEDWDEQGDLERVLTWRKGPAESELPGDLQERINRWMMSSRASLLWVRSGKPTSRVNPLSSISANIALAAQRAGMPVLLHFCDLHLQEPESCSLIEAAMMSLLIQVFEWLEALPPVGTEPQKILKTFGSKSKAIALLPQPPVIILDLLGRYRNDADDLDLLLDLVPRGGSSTKGIAGACKVLITSQGECEALNEAIPKKYTYYWTVARGMAMARRRSDRLYDFGKIEDSDSGSDGSEDSVEDGDDAQGSSASNDK</sequence>
<reference evidence="1" key="1">
    <citation type="submission" date="2024-02" db="EMBL/GenBank/DDBJ databases">
        <title>Metagenome Assembled Genome of Zalaria obscura JY119.</title>
        <authorList>
            <person name="Vighnesh L."/>
            <person name="Jagadeeshwari U."/>
            <person name="Venkata Ramana C."/>
            <person name="Sasikala C."/>
        </authorList>
    </citation>
    <scope>NUCLEOTIDE SEQUENCE</scope>
    <source>
        <strain evidence="1">JY119</strain>
    </source>
</reference>
<accession>A0ACC3SJN1</accession>
<comment type="caution">
    <text evidence="1">The sequence shown here is derived from an EMBL/GenBank/DDBJ whole genome shotgun (WGS) entry which is preliminary data.</text>
</comment>
<dbReference type="EMBL" id="JAMKPW020000013">
    <property type="protein sequence ID" value="KAK8211518.1"/>
    <property type="molecule type" value="Genomic_DNA"/>
</dbReference>